<dbReference type="AlphaFoldDB" id="A0A0J7XV84"/>
<dbReference type="Gene3D" id="3.20.20.70">
    <property type="entry name" value="Aldolase class I"/>
    <property type="match status" value="1"/>
</dbReference>
<dbReference type="HAMAP" id="MF_00147_B">
    <property type="entry name" value="TIM_B"/>
    <property type="match status" value="1"/>
</dbReference>
<feature type="binding site" evidence="8">
    <location>
        <position position="169"/>
    </location>
    <ligand>
        <name>substrate</name>
    </ligand>
</feature>
<keyword evidence="11" id="KW-1185">Reference proteome</keyword>
<evidence type="ECO:0000256" key="5">
    <source>
        <dbReference type="ARBA" id="ARBA00022490"/>
    </source>
</evidence>
<dbReference type="STRING" id="1420583.V473_12285"/>
<comment type="pathway">
    <text evidence="2">Carbohydrate metabolism; erythritol degradation.</text>
</comment>
<dbReference type="RefSeq" id="WP_066603715.1">
    <property type="nucleotide sequence ID" value="NZ_KQ130434.1"/>
</dbReference>
<dbReference type="PROSITE" id="PS51440">
    <property type="entry name" value="TIM_2"/>
    <property type="match status" value="1"/>
</dbReference>
<evidence type="ECO:0000256" key="9">
    <source>
        <dbReference type="RuleBase" id="RU363013"/>
    </source>
</evidence>
<dbReference type="InterPro" id="IPR022896">
    <property type="entry name" value="TrioseP_Isoase_bac/euk"/>
</dbReference>
<dbReference type="GO" id="GO:0005829">
    <property type="term" value="C:cytosol"/>
    <property type="evidence" value="ECO:0007669"/>
    <property type="project" value="TreeGrafter"/>
</dbReference>
<dbReference type="Proteomes" id="UP000052232">
    <property type="component" value="Unassembled WGS sequence"/>
</dbReference>
<dbReference type="NCBIfam" id="TIGR00419">
    <property type="entry name" value="tim"/>
    <property type="match status" value="1"/>
</dbReference>
<protein>
    <recommendedName>
        <fullName evidence="8 9">Triosephosphate isomerase</fullName>
        <shortName evidence="8">TIM</shortName>
        <shortName evidence="8">TPI</shortName>
        <ecNumber evidence="8 9">5.3.1.1</ecNumber>
    </recommendedName>
    <alternativeName>
        <fullName evidence="8">Triose-phosphate isomerase</fullName>
    </alternativeName>
</protein>
<evidence type="ECO:0000256" key="1">
    <source>
        <dbReference type="ARBA" id="ARBA00000148"/>
    </source>
</evidence>
<dbReference type="UniPathway" id="UPA00138"/>
<evidence type="ECO:0000256" key="8">
    <source>
        <dbReference type="HAMAP-Rule" id="MF_00147"/>
    </source>
</evidence>
<keyword evidence="6 8" id="KW-0324">Glycolysis</keyword>
<feature type="binding site" evidence="8">
    <location>
        <position position="208"/>
    </location>
    <ligand>
        <name>substrate</name>
    </ligand>
</feature>
<feature type="active site" description="Electrophile" evidence="8">
    <location>
        <position position="93"/>
    </location>
</feature>
<feature type="binding site" evidence="8">
    <location>
        <begin position="10"/>
        <end position="12"/>
    </location>
    <ligand>
        <name>substrate</name>
    </ligand>
</feature>
<dbReference type="CDD" id="cd00311">
    <property type="entry name" value="TIM"/>
    <property type="match status" value="1"/>
</dbReference>
<dbReference type="PATRIC" id="fig|1420583.3.peg.2260"/>
<dbReference type="InterPro" id="IPR035990">
    <property type="entry name" value="TIM_sf"/>
</dbReference>
<keyword evidence="7 8" id="KW-0413">Isomerase</keyword>
<evidence type="ECO:0000313" key="10">
    <source>
        <dbReference type="EMBL" id="KMS55517.1"/>
    </source>
</evidence>
<evidence type="ECO:0000256" key="3">
    <source>
        <dbReference type="ARBA" id="ARBA00007422"/>
    </source>
</evidence>
<evidence type="ECO:0000313" key="11">
    <source>
        <dbReference type="Proteomes" id="UP000052232"/>
    </source>
</evidence>
<comment type="function">
    <text evidence="8">Involved in the gluconeogenesis. Catalyzes stereospecifically the conversion of dihydroxyacetone phosphate (DHAP) to D-glyceraldehyde-3-phosphate (G3P).</text>
</comment>
<dbReference type="PROSITE" id="PS00171">
    <property type="entry name" value="TIM_1"/>
    <property type="match status" value="1"/>
</dbReference>
<comment type="pathway">
    <text evidence="8 9">Carbohydrate biosynthesis; gluconeogenesis.</text>
</comment>
<proteinExistence type="inferred from homology"/>
<dbReference type="PANTHER" id="PTHR21139:SF42">
    <property type="entry name" value="TRIOSEPHOSPHATE ISOMERASE"/>
    <property type="match status" value="1"/>
</dbReference>
<comment type="catalytic activity">
    <reaction evidence="8 9">
        <text>D-glyceraldehyde 3-phosphate = dihydroxyacetone phosphate</text>
        <dbReference type="Rhea" id="RHEA:18585"/>
        <dbReference type="ChEBI" id="CHEBI:57642"/>
        <dbReference type="ChEBI" id="CHEBI:59776"/>
        <dbReference type="EC" id="5.3.1.1"/>
    </reaction>
</comment>
<feature type="binding site" evidence="8">
    <location>
        <begin position="229"/>
        <end position="230"/>
    </location>
    <ligand>
        <name>substrate</name>
    </ligand>
</feature>
<name>A0A0J7XV84_9SPHN</name>
<evidence type="ECO:0000256" key="6">
    <source>
        <dbReference type="ARBA" id="ARBA00023152"/>
    </source>
</evidence>
<keyword evidence="4 8" id="KW-0312">Gluconeogenesis</keyword>
<reference evidence="10 11" key="1">
    <citation type="journal article" date="2015" name="G3 (Bethesda)">
        <title>Insights into Ongoing Evolution of the Hexachlorocyclohexane Catabolic Pathway from Comparative Genomics of Ten Sphingomonadaceae Strains.</title>
        <authorList>
            <person name="Pearce S.L."/>
            <person name="Oakeshott J.G."/>
            <person name="Pandey G."/>
        </authorList>
    </citation>
    <scope>NUCLEOTIDE SEQUENCE [LARGE SCALE GENOMIC DNA]</scope>
    <source>
        <strain evidence="10 11">LL01</strain>
    </source>
</reference>
<comment type="similarity">
    <text evidence="3 8 9">Belongs to the triosephosphate isomerase family.</text>
</comment>
<keyword evidence="5 8" id="KW-0963">Cytoplasm</keyword>
<evidence type="ECO:0000256" key="7">
    <source>
        <dbReference type="ARBA" id="ARBA00023235"/>
    </source>
</evidence>
<dbReference type="InterPro" id="IPR013785">
    <property type="entry name" value="Aldolase_TIM"/>
</dbReference>
<evidence type="ECO:0000256" key="4">
    <source>
        <dbReference type="ARBA" id="ARBA00022432"/>
    </source>
</evidence>
<comment type="pathway">
    <text evidence="8 9">Carbohydrate degradation; glycolysis; D-glyceraldehyde 3-phosphate from glycerone phosphate: step 1/1.</text>
</comment>
<dbReference type="GO" id="GO:0004807">
    <property type="term" value="F:triose-phosphate isomerase activity"/>
    <property type="evidence" value="ECO:0007669"/>
    <property type="project" value="UniProtKB-UniRule"/>
</dbReference>
<comment type="catalytic activity">
    <reaction evidence="1">
        <text>L-erythrulose 1-phosphate = D-erythrulose 4-phosphate</text>
        <dbReference type="Rhea" id="RHEA:49588"/>
        <dbReference type="ChEBI" id="CHEBI:58002"/>
        <dbReference type="ChEBI" id="CHEBI:90796"/>
        <dbReference type="EC" id="5.3.1.33"/>
    </reaction>
</comment>
<comment type="caution">
    <text evidence="10">The sequence shown here is derived from an EMBL/GenBank/DDBJ whole genome shotgun (WGS) entry which is preliminary data.</text>
</comment>
<dbReference type="UniPathway" id="UPA00109">
    <property type="reaction ID" value="UER00189"/>
</dbReference>
<feature type="active site" description="Proton acceptor" evidence="8">
    <location>
        <position position="163"/>
    </location>
</feature>
<evidence type="ECO:0000256" key="2">
    <source>
        <dbReference type="ARBA" id="ARBA00004939"/>
    </source>
</evidence>
<comment type="subcellular location">
    <subcellularLocation>
        <location evidence="8 9">Cytoplasm</location>
    </subcellularLocation>
</comment>
<accession>A0A0J7XV84</accession>
<dbReference type="GO" id="GO:0046166">
    <property type="term" value="P:glyceraldehyde-3-phosphate biosynthetic process"/>
    <property type="evidence" value="ECO:0007669"/>
    <property type="project" value="TreeGrafter"/>
</dbReference>
<organism evidence="10 11">
    <name type="scientific">Sphingobium cupriresistens LL01</name>
    <dbReference type="NCBI Taxonomy" id="1420583"/>
    <lineage>
        <taxon>Bacteria</taxon>
        <taxon>Pseudomonadati</taxon>
        <taxon>Pseudomonadota</taxon>
        <taxon>Alphaproteobacteria</taxon>
        <taxon>Sphingomonadales</taxon>
        <taxon>Sphingomonadaceae</taxon>
        <taxon>Sphingobium</taxon>
    </lineage>
</organism>
<dbReference type="EMBL" id="JACT01000002">
    <property type="protein sequence ID" value="KMS55517.1"/>
    <property type="molecule type" value="Genomic_DNA"/>
</dbReference>
<dbReference type="SUPFAM" id="SSF51351">
    <property type="entry name" value="Triosephosphate isomerase (TIM)"/>
    <property type="match status" value="1"/>
</dbReference>
<dbReference type="InterPro" id="IPR000652">
    <property type="entry name" value="Triosephosphate_isomerase"/>
</dbReference>
<dbReference type="GO" id="GO:0019563">
    <property type="term" value="P:glycerol catabolic process"/>
    <property type="evidence" value="ECO:0007669"/>
    <property type="project" value="TreeGrafter"/>
</dbReference>
<gene>
    <name evidence="8" type="primary">tpiA</name>
    <name evidence="10" type="ORF">V473_12285</name>
</gene>
<dbReference type="InterPro" id="IPR020861">
    <property type="entry name" value="Triosephosphate_isomerase_AS"/>
</dbReference>
<dbReference type="PANTHER" id="PTHR21139">
    <property type="entry name" value="TRIOSEPHOSPHATE ISOMERASE"/>
    <property type="match status" value="1"/>
</dbReference>
<dbReference type="GO" id="GO:0006096">
    <property type="term" value="P:glycolytic process"/>
    <property type="evidence" value="ECO:0007669"/>
    <property type="project" value="UniProtKB-UniRule"/>
</dbReference>
<dbReference type="UniPathway" id="UPA01066"/>
<dbReference type="Pfam" id="PF00121">
    <property type="entry name" value="TIM"/>
    <property type="match status" value="1"/>
</dbReference>
<dbReference type="GO" id="GO:0006094">
    <property type="term" value="P:gluconeogenesis"/>
    <property type="evidence" value="ECO:0007669"/>
    <property type="project" value="UniProtKB-UniRule"/>
</dbReference>
<sequence>MDRRKLVVGNWKMNGLMAQLGEVAAIGALAADHGDVEVGLCLPATLIAAADGQKGGAFIGAQDCHMQGNGAHTGCLSAAMLAEAGASWTIVGHSERRQDQGESDADVAAKAMAARAAGLNVILCVGESLDVRDAGDAEAVVSAQLLASLPDGASADWLAVAYEPIWAIGTGRIPTMEAVATMHAALRAALASRIGGEAGAMRILYGGSMNGENAAELLGIADVDGGLVGGASLTAAKFAPIVAAADGNLAVAA</sequence>
<dbReference type="EC" id="5.3.1.1" evidence="8 9"/>
<comment type="subunit">
    <text evidence="8 9">Homodimer.</text>
</comment>